<dbReference type="SUPFAM" id="SSF48452">
    <property type="entry name" value="TPR-like"/>
    <property type="match status" value="1"/>
</dbReference>
<proteinExistence type="predicted"/>
<dbReference type="Gene3D" id="1.25.40.10">
    <property type="entry name" value="Tetratricopeptide repeat domain"/>
    <property type="match status" value="1"/>
</dbReference>
<evidence type="ECO:0008006" key="3">
    <source>
        <dbReference type="Google" id="ProtNLM"/>
    </source>
</evidence>
<keyword evidence="1" id="KW-1133">Transmembrane helix</keyword>
<accession>A0A7V0XF57</accession>
<dbReference type="InterPro" id="IPR045584">
    <property type="entry name" value="Pilin-like"/>
</dbReference>
<feature type="transmembrane region" description="Helical" evidence="1">
    <location>
        <begin position="6"/>
        <end position="29"/>
    </location>
</feature>
<gene>
    <name evidence="2" type="ORF">ENN51_04190</name>
</gene>
<organism evidence="2">
    <name type="scientific">candidate division WOR-3 bacterium</name>
    <dbReference type="NCBI Taxonomy" id="2052148"/>
    <lineage>
        <taxon>Bacteria</taxon>
        <taxon>Bacteria division WOR-3</taxon>
    </lineage>
</organism>
<evidence type="ECO:0000256" key="1">
    <source>
        <dbReference type="SAM" id="Phobius"/>
    </source>
</evidence>
<dbReference type="SUPFAM" id="SSF54523">
    <property type="entry name" value="Pili subunits"/>
    <property type="match status" value="1"/>
</dbReference>
<name>A0A7V0XF57_UNCW3</name>
<sequence>MRPGPLVGLLPLVVVIWGFVAVYLLQLAIDAGGQARQREKAVEEMMYFPSGRFMRPASIEYQVLAADIVWLRAVQYYGYHLMTDRKYEWLGHIFEILTELDPRFIGAYHFGALTLAWDANNPDEALQLLRLGMRRNPTSWQLPFDAGFITYMLTRDYEMAARYFRIAAELPGAWHVTQRWAAVAAGRAGSFEVARDMWLEIYQGTENRRIRELAVRQLRAVKVSQDTARLQEAVNRFREDRGRLPVGLAELVRAGYTVSLPEEPYGGRYYLEADRVRSSTPARERD</sequence>
<evidence type="ECO:0000313" key="2">
    <source>
        <dbReference type="EMBL" id="HDQ99469.1"/>
    </source>
</evidence>
<protein>
    <recommendedName>
        <fullName evidence="3">Tetratricopeptide repeat protein</fullName>
    </recommendedName>
</protein>
<dbReference type="InterPro" id="IPR011990">
    <property type="entry name" value="TPR-like_helical_dom_sf"/>
</dbReference>
<keyword evidence="1" id="KW-0472">Membrane</keyword>
<dbReference type="Proteomes" id="UP000885672">
    <property type="component" value="Unassembled WGS sequence"/>
</dbReference>
<keyword evidence="1" id="KW-0812">Transmembrane</keyword>
<reference evidence="2" key="1">
    <citation type="journal article" date="2020" name="mSystems">
        <title>Genome- and Community-Level Interaction Insights into Carbon Utilization and Element Cycling Functions of Hydrothermarchaeota in Hydrothermal Sediment.</title>
        <authorList>
            <person name="Zhou Z."/>
            <person name="Liu Y."/>
            <person name="Xu W."/>
            <person name="Pan J."/>
            <person name="Luo Z.H."/>
            <person name="Li M."/>
        </authorList>
    </citation>
    <scope>NUCLEOTIDE SEQUENCE [LARGE SCALE GENOMIC DNA]</scope>
    <source>
        <strain evidence="2">SpSt-1182</strain>
    </source>
</reference>
<dbReference type="AlphaFoldDB" id="A0A7V0XF57"/>
<dbReference type="EMBL" id="DSBX01000158">
    <property type="protein sequence ID" value="HDQ99469.1"/>
    <property type="molecule type" value="Genomic_DNA"/>
</dbReference>
<comment type="caution">
    <text evidence="2">The sequence shown here is derived from an EMBL/GenBank/DDBJ whole genome shotgun (WGS) entry which is preliminary data.</text>
</comment>